<evidence type="ECO:0000259" key="8">
    <source>
        <dbReference type="Pfam" id="PF25967"/>
    </source>
</evidence>
<evidence type="ECO:0000256" key="3">
    <source>
        <dbReference type="ARBA" id="ARBA00022448"/>
    </source>
</evidence>
<feature type="domain" description="Multidrug resistance protein MdtA-like barrel-sandwich hybrid" evidence="6">
    <location>
        <begin position="54"/>
        <end position="174"/>
    </location>
</feature>
<proteinExistence type="inferred from homology"/>
<feature type="domain" description="Multidrug resistance protein MdtA-like alpha-helical hairpin" evidence="5">
    <location>
        <begin position="92"/>
        <end position="148"/>
    </location>
</feature>
<dbReference type="NCBIfam" id="TIGR01730">
    <property type="entry name" value="RND_mfp"/>
    <property type="match status" value="1"/>
</dbReference>
<evidence type="ECO:0000256" key="4">
    <source>
        <dbReference type="SAM" id="Coils"/>
    </source>
</evidence>
<dbReference type="SUPFAM" id="SSF111369">
    <property type="entry name" value="HlyD-like secretion proteins"/>
    <property type="match status" value="1"/>
</dbReference>
<feature type="coiled-coil region" evidence="4">
    <location>
        <begin position="84"/>
        <end position="145"/>
    </location>
</feature>
<dbReference type="GO" id="GO:0015562">
    <property type="term" value="F:efflux transmembrane transporter activity"/>
    <property type="evidence" value="ECO:0007669"/>
    <property type="project" value="TreeGrafter"/>
</dbReference>
<dbReference type="InterPro" id="IPR058627">
    <property type="entry name" value="MdtA-like_C"/>
</dbReference>
<dbReference type="EMBL" id="CACVAS010000170">
    <property type="protein sequence ID" value="CAA6828174.1"/>
    <property type="molecule type" value="Genomic_DNA"/>
</dbReference>
<name>A0A6S6UEW2_9BACT</name>
<dbReference type="InterPro" id="IPR058625">
    <property type="entry name" value="MdtA-like_BSH"/>
</dbReference>
<dbReference type="Pfam" id="PF25876">
    <property type="entry name" value="HH_MFP_RND"/>
    <property type="match status" value="1"/>
</dbReference>
<keyword evidence="4" id="KW-0175">Coiled coil</keyword>
<comment type="subcellular location">
    <subcellularLocation>
        <location evidence="1">Cell envelope</location>
    </subcellularLocation>
</comment>
<dbReference type="Pfam" id="PF25954">
    <property type="entry name" value="Beta-barrel_RND_2"/>
    <property type="match status" value="1"/>
</dbReference>
<reference evidence="9" key="1">
    <citation type="submission" date="2020-01" db="EMBL/GenBank/DDBJ databases">
        <authorList>
            <person name="Meier V. D."/>
            <person name="Meier V D."/>
        </authorList>
    </citation>
    <scope>NUCLEOTIDE SEQUENCE</scope>
    <source>
        <strain evidence="9">HLG_WM_MAG_01</strain>
    </source>
</reference>
<accession>A0A6S6UEW2</accession>
<protein>
    <submittedName>
        <fullName evidence="9">Probable Co/Zn/Cd efflux system membrane fusion protein</fullName>
    </submittedName>
</protein>
<feature type="domain" description="CusB-like beta-barrel" evidence="7">
    <location>
        <begin position="196"/>
        <end position="260"/>
    </location>
</feature>
<sequence>MKPFYTSFLLLSSFIVSTQCVYAKGAAKVIVSHVENKIFKDKVEALGTLGANESVDLRSTVTERIEAIYFDDAQRIKKGRLLLEMKIDEELAALEEENAILEEAKRQVKRYTPLIANGAVAKTNLDQAKLEVSTAKARINAINAQIEERRIVAPFDGTIGLRNISVGAMLSTDTLITTILDESVMKLDFSLPSLFLSFLKPGVNIKATTDAFSKKVFHGKIAQVDNAIDPVTRTLRVRALIDNAEHTLKSGLLMHIVLEKNVREALVIPEEALIPNAQKHFVLVVVEADKGKTVEKRLVKIGVRQEGNVEVLSGLVAGDFVVIHGGMKAKPGKPIMIQAVKKGDEALTELIQKKNK</sequence>
<evidence type="ECO:0000313" key="9">
    <source>
        <dbReference type="EMBL" id="CAA6828174.1"/>
    </source>
</evidence>
<dbReference type="AlphaFoldDB" id="A0A6S6UEW2"/>
<evidence type="ECO:0000259" key="7">
    <source>
        <dbReference type="Pfam" id="PF25954"/>
    </source>
</evidence>
<evidence type="ECO:0000259" key="6">
    <source>
        <dbReference type="Pfam" id="PF25917"/>
    </source>
</evidence>
<comment type="similarity">
    <text evidence="2">Belongs to the membrane fusion protein (MFP) (TC 8.A.1) family.</text>
</comment>
<dbReference type="Gene3D" id="1.10.287.470">
    <property type="entry name" value="Helix hairpin bin"/>
    <property type="match status" value="1"/>
</dbReference>
<dbReference type="PANTHER" id="PTHR30469">
    <property type="entry name" value="MULTIDRUG RESISTANCE PROTEIN MDTA"/>
    <property type="match status" value="1"/>
</dbReference>
<keyword evidence="3" id="KW-0813">Transport</keyword>
<evidence type="ECO:0000259" key="5">
    <source>
        <dbReference type="Pfam" id="PF25876"/>
    </source>
</evidence>
<dbReference type="Gene3D" id="2.40.30.170">
    <property type="match status" value="1"/>
</dbReference>
<dbReference type="Pfam" id="PF25967">
    <property type="entry name" value="RND-MFP_C"/>
    <property type="match status" value="1"/>
</dbReference>
<evidence type="ECO:0000256" key="2">
    <source>
        <dbReference type="ARBA" id="ARBA00009477"/>
    </source>
</evidence>
<dbReference type="InterPro" id="IPR058792">
    <property type="entry name" value="Beta-barrel_RND_2"/>
</dbReference>
<feature type="domain" description="Multidrug resistance protein MdtA-like C-terminal permuted SH3" evidence="8">
    <location>
        <begin position="265"/>
        <end position="326"/>
    </location>
</feature>
<gene>
    <name evidence="9" type="ORF">HELGO_WM1878</name>
</gene>
<dbReference type="Gene3D" id="2.40.420.20">
    <property type="match status" value="1"/>
</dbReference>
<dbReference type="Gene3D" id="2.40.50.100">
    <property type="match status" value="1"/>
</dbReference>
<dbReference type="Pfam" id="PF25917">
    <property type="entry name" value="BSH_RND"/>
    <property type="match status" value="1"/>
</dbReference>
<evidence type="ECO:0000256" key="1">
    <source>
        <dbReference type="ARBA" id="ARBA00004196"/>
    </source>
</evidence>
<dbReference type="PANTHER" id="PTHR30469:SF16">
    <property type="entry name" value="HAE1 FAMILY EFFLUX PUMP MFP COMPONENT"/>
    <property type="match status" value="1"/>
</dbReference>
<dbReference type="InterPro" id="IPR006143">
    <property type="entry name" value="RND_pump_MFP"/>
</dbReference>
<dbReference type="GO" id="GO:1990281">
    <property type="term" value="C:efflux pump complex"/>
    <property type="evidence" value="ECO:0007669"/>
    <property type="project" value="TreeGrafter"/>
</dbReference>
<dbReference type="InterPro" id="IPR058624">
    <property type="entry name" value="MdtA-like_HH"/>
</dbReference>
<organism evidence="9">
    <name type="scientific">uncultured Sulfurovum sp</name>
    <dbReference type="NCBI Taxonomy" id="269237"/>
    <lineage>
        <taxon>Bacteria</taxon>
        <taxon>Pseudomonadati</taxon>
        <taxon>Campylobacterota</taxon>
        <taxon>Epsilonproteobacteria</taxon>
        <taxon>Campylobacterales</taxon>
        <taxon>Sulfurovaceae</taxon>
        <taxon>Sulfurovum</taxon>
        <taxon>environmental samples</taxon>
    </lineage>
</organism>